<feature type="compositionally biased region" description="Low complexity" evidence="1">
    <location>
        <begin position="80"/>
        <end position="98"/>
    </location>
</feature>
<accession>A0AAE1VGC6</accession>
<dbReference type="EMBL" id="JAVYJV010000011">
    <property type="protein sequence ID" value="KAK4359455.1"/>
    <property type="molecule type" value="Genomic_DNA"/>
</dbReference>
<dbReference type="Proteomes" id="UP001291623">
    <property type="component" value="Unassembled WGS sequence"/>
</dbReference>
<dbReference type="InterPro" id="IPR039624">
    <property type="entry name" value="LEA1/2/D7/KIN2"/>
</dbReference>
<dbReference type="AlphaFoldDB" id="A0AAE1VGC6"/>
<feature type="region of interest" description="Disordered" evidence="1">
    <location>
        <begin position="1"/>
        <end position="30"/>
    </location>
</feature>
<evidence type="ECO:0000256" key="1">
    <source>
        <dbReference type="SAM" id="MobiDB-lite"/>
    </source>
</evidence>
<protein>
    <submittedName>
        <fullName evidence="2">Uncharacterized protein</fullName>
    </submittedName>
</protein>
<organism evidence="2 3">
    <name type="scientific">Anisodus tanguticus</name>
    <dbReference type="NCBI Taxonomy" id="243964"/>
    <lineage>
        <taxon>Eukaryota</taxon>
        <taxon>Viridiplantae</taxon>
        <taxon>Streptophyta</taxon>
        <taxon>Embryophyta</taxon>
        <taxon>Tracheophyta</taxon>
        <taxon>Spermatophyta</taxon>
        <taxon>Magnoliopsida</taxon>
        <taxon>eudicotyledons</taxon>
        <taxon>Gunneridae</taxon>
        <taxon>Pentapetalae</taxon>
        <taxon>asterids</taxon>
        <taxon>lamiids</taxon>
        <taxon>Solanales</taxon>
        <taxon>Solanaceae</taxon>
        <taxon>Solanoideae</taxon>
        <taxon>Hyoscyameae</taxon>
        <taxon>Anisodus</taxon>
    </lineage>
</organism>
<name>A0AAE1VGC6_9SOLA</name>
<dbReference type="PANTHER" id="PTHR34191">
    <property type="entry name" value="LATE EMBRYOGENESIS ABUNDANT PROTEIN (LEA) FAMILY PROTEIN"/>
    <property type="match status" value="1"/>
</dbReference>
<reference evidence="2" key="1">
    <citation type="submission" date="2023-12" db="EMBL/GenBank/DDBJ databases">
        <title>Genome assembly of Anisodus tanguticus.</title>
        <authorList>
            <person name="Wang Y.-J."/>
        </authorList>
    </citation>
    <scope>NUCLEOTIDE SEQUENCE</scope>
    <source>
        <strain evidence="2">KB-2021</strain>
        <tissue evidence="2">Leaf</tissue>
    </source>
</reference>
<dbReference type="PANTHER" id="PTHR34191:SF9">
    <property type="entry name" value="F6D8.10"/>
    <property type="match status" value="1"/>
</dbReference>
<evidence type="ECO:0000313" key="2">
    <source>
        <dbReference type="EMBL" id="KAK4359455.1"/>
    </source>
</evidence>
<proteinExistence type="predicted"/>
<comment type="caution">
    <text evidence="2">The sequence shown here is derived from an EMBL/GenBank/DDBJ whole genome shotgun (WGS) entry which is preliminary data.</text>
</comment>
<sequence length="98" mass="10014">MAANNFYNSGKIPGQAQMRREESTEQGQATNLIQESGAQVKNMAQGAAQGAVNVAHGAAHMAQSTAEAVKNTLGMNHPSNTTTGTAAGGNITEGESKI</sequence>
<gene>
    <name evidence="2" type="ORF">RND71_021684</name>
</gene>
<feature type="region of interest" description="Disordered" evidence="1">
    <location>
        <begin position="72"/>
        <end position="98"/>
    </location>
</feature>
<evidence type="ECO:0000313" key="3">
    <source>
        <dbReference type="Proteomes" id="UP001291623"/>
    </source>
</evidence>
<keyword evidence="3" id="KW-1185">Reference proteome</keyword>